<gene>
    <name evidence="2" type="ORF">BRAA03T15627Z</name>
    <name evidence="1" type="ORF">BRAPAZ1V2_A03P67700.2</name>
</gene>
<evidence type="ECO:0000313" key="2">
    <source>
        <dbReference type="EMBL" id="VDC84409.1"/>
    </source>
</evidence>
<sequence>MPKTSIQRIQTEEETYNTKLLSALHIIFQTDNCGVCTSTRTVYDVAIVG</sequence>
<evidence type="ECO:0000313" key="1">
    <source>
        <dbReference type="EMBL" id="CAG7885427.1"/>
    </source>
</evidence>
<dbReference type="EMBL" id="LR031572">
    <property type="protein sequence ID" value="VDC84409.1"/>
    <property type="molecule type" value="Genomic_DNA"/>
</dbReference>
<dbReference type="AlphaFoldDB" id="A0A3P6A438"/>
<dbReference type="EMBL" id="LS974619">
    <property type="protein sequence ID" value="CAG7885427.1"/>
    <property type="molecule type" value="Genomic_DNA"/>
</dbReference>
<name>A0A3P6A438_BRACM</name>
<accession>A0A3P6A438</accession>
<dbReference type="Proteomes" id="UP000694005">
    <property type="component" value="Chromosome A03"/>
</dbReference>
<organism evidence="2">
    <name type="scientific">Brassica campestris</name>
    <name type="common">Field mustard</name>
    <dbReference type="NCBI Taxonomy" id="3711"/>
    <lineage>
        <taxon>Eukaryota</taxon>
        <taxon>Viridiplantae</taxon>
        <taxon>Streptophyta</taxon>
        <taxon>Embryophyta</taxon>
        <taxon>Tracheophyta</taxon>
        <taxon>Spermatophyta</taxon>
        <taxon>Magnoliopsida</taxon>
        <taxon>eudicotyledons</taxon>
        <taxon>Gunneridae</taxon>
        <taxon>Pentapetalae</taxon>
        <taxon>rosids</taxon>
        <taxon>malvids</taxon>
        <taxon>Brassicales</taxon>
        <taxon>Brassicaceae</taxon>
        <taxon>Brassiceae</taxon>
        <taxon>Brassica</taxon>
    </lineage>
</organism>
<dbReference type="Gramene" id="A03p67700.2_BraZ1">
    <property type="protein sequence ID" value="A03p67700.2_BraZ1.CDS.1"/>
    <property type="gene ID" value="A03g67700.2_BraZ1"/>
</dbReference>
<feature type="non-terminal residue" evidence="2">
    <location>
        <position position="49"/>
    </location>
</feature>
<proteinExistence type="predicted"/>
<reference evidence="2" key="1">
    <citation type="submission" date="2018-11" db="EMBL/GenBank/DDBJ databases">
        <authorList>
            <consortium name="Genoscope - CEA"/>
            <person name="William W."/>
        </authorList>
    </citation>
    <scope>NUCLEOTIDE SEQUENCE</scope>
</reference>
<protein>
    <submittedName>
        <fullName evidence="1">Uncharacterized protein</fullName>
    </submittedName>
</protein>